<evidence type="ECO:0000313" key="2">
    <source>
        <dbReference type="EMBL" id="MBC6467659.1"/>
    </source>
</evidence>
<evidence type="ECO:0000259" key="1">
    <source>
        <dbReference type="Pfam" id="PF13529"/>
    </source>
</evidence>
<proteinExistence type="predicted"/>
<name>A0ABR7LS44_9ACTN</name>
<organism evidence="2 3">
    <name type="scientific">Actinomadura alba</name>
    <dbReference type="NCBI Taxonomy" id="406431"/>
    <lineage>
        <taxon>Bacteria</taxon>
        <taxon>Bacillati</taxon>
        <taxon>Actinomycetota</taxon>
        <taxon>Actinomycetes</taxon>
        <taxon>Streptosporangiales</taxon>
        <taxon>Thermomonosporaceae</taxon>
        <taxon>Actinomadura</taxon>
    </lineage>
</organism>
<feature type="domain" description="Peptidase C39-like" evidence="1">
    <location>
        <begin position="2"/>
        <end position="166"/>
    </location>
</feature>
<dbReference type="InterPro" id="IPR039564">
    <property type="entry name" value="Peptidase_C39-like"/>
</dbReference>
<protein>
    <submittedName>
        <fullName evidence="2">C39 family peptidase</fullName>
    </submittedName>
</protein>
<dbReference type="EMBL" id="JABVEC010000014">
    <property type="protein sequence ID" value="MBC6467659.1"/>
    <property type="molecule type" value="Genomic_DNA"/>
</dbReference>
<accession>A0ABR7LS44</accession>
<evidence type="ECO:0000313" key="3">
    <source>
        <dbReference type="Proteomes" id="UP000805614"/>
    </source>
</evidence>
<gene>
    <name evidence="2" type="ORF">HKK74_19485</name>
</gene>
<dbReference type="Proteomes" id="UP000805614">
    <property type="component" value="Unassembled WGS sequence"/>
</dbReference>
<comment type="caution">
    <text evidence="2">The sequence shown here is derived from an EMBL/GenBank/DDBJ whole genome shotgun (WGS) entry which is preliminary data.</text>
</comment>
<reference evidence="2 3" key="1">
    <citation type="submission" date="2020-06" db="EMBL/GenBank/DDBJ databases">
        <title>Actinomadura xiongansis sp. nov., isolated from soil of Baiyangdian.</title>
        <authorList>
            <person name="Zhang X."/>
        </authorList>
    </citation>
    <scope>NUCLEOTIDE SEQUENCE [LARGE SCALE GENOMIC DNA]</scope>
    <source>
        <strain evidence="2 3">HBUM206468</strain>
    </source>
</reference>
<sequence length="197" mass="21615">MPYYSQWESADLVEQIVTGSLPASQDPRWADSGAATAAEYEFWSWRICGMACLRMILAHRGDPVPPSVPLAEECTLAGGYIRHPDRVDGLIYAPFASWITDRCGIKATVRGQLPHADIAETVHAGGLAIISVHPWIRWPERTPPKRGGHLVLVTGTGPQHLLVHNPSGLPGRSQEHARVDLGTFDRFYAGRGVLIHL</sequence>
<dbReference type="Pfam" id="PF13529">
    <property type="entry name" value="Peptidase_C39_2"/>
    <property type="match status" value="1"/>
</dbReference>
<dbReference type="Gene3D" id="3.90.70.10">
    <property type="entry name" value="Cysteine proteinases"/>
    <property type="match status" value="1"/>
</dbReference>
<keyword evidence="3" id="KW-1185">Reference proteome</keyword>